<name>A0A1I8AFY7_9BILA</name>
<dbReference type="PANTHER" id="PTHR10571:SF0">
    <property type="entry name" value="UDP-N-ACETYLGLUCOSAMINE--DOLICHYL-PHOSPHATE N-ACETYLGLUCOSAMINEPHOSPHOTRANSFERASE"/>
    <property type="match status" value="1"/>
</dbReference>
<evidence type="ECO:0000256" key="1">
    <source>
        <dbReference type="ARBA" id="ARBA00004127"/>
    </source>
</evidence>
<organism evidence="6 7">
    <name type="scientific">Steinernema glaseri</name>
    <dbReference type="NCBI Taxonomy" id="37863"/>
    <lineage>
        <taxon>Eukaryota</taxon>
        <taxon>Metazoa</taxon>
        <taxon>Ecdysozoa</taxon>
        <taxon>Nematoda</taxon>
        <taxon>Chromadorea</taxon>
        <taxon>Rhabditida</taxon>
        <taxon>Tylenchina</taxon>
        <taxon>Panagrolaimomorpha</taxon>
        <taxon>Strongyloidoidea</taxon>
        <taxon>Steinernematidae</taxon>
        <taxon>Steinernema</taxon>
    </lineage>
</organism>
<keyword evidence="2" id="KW-0808">Transferase</keyword>
<feature type="transmembrane region" description="Helical" evidence="5">
    <location>
        <begin position="148"/>
        <end position="167"/>
    </location>
</feature>
<feature type="transmembrane region" description="Helical" evidence="5">
    <location>
        <begin position="114"/>
        <end position="136"/>
    </location>
</feature>
<feature type="transmembrane region" description="Helical" evidence="5">
    <location>
        <begin position="179"/>
        <end position="196"/>
    </location>
</feature>
<accession>A0A1I8AFY7</accession>
<keyword evidence="2" id="KW-0328">Glycosyltransferase</keyword>
<evidence type="ECO:0000313" key="6">
    <source>
        <dbReference type="Proteomes" id="UP000095287"/>
    </source>
</evidence>
<dbReference type="AlphaFoldDB" id="A0A1I8AFY7"/>
<dbReference type="GO" id="GO:0016757">
    <property type="term" value="F:glycosyltransferase activity"/>
    <property type="evidence" value="ECO:0007669"/>
    <property type="project" value="UniProtKB-KW"/>
</dbReference>
<proteinExistence type="predicted"/>
<sequence length="197" mass="22049">MLATGLPRLAGVREVRVASGFGVYSWRGAIFCALFGTKTRSSPIHCNCKPVTEKKREGRKMLATLGAVALLSIASYFITMKYILEFIPIFNERKMCGKDMCKRKEDQRPVPEPMGVIAAGIYLIALFVLIPLQFWEWTLSGSFPHLKLLAYLSGLISICAAILLGFVDDMLDLRWRHKLVFPTLSSLPLLLVFSTYG</sequence>
<dbReference type="GO" id="GO:0006488">
    <property type="term" value="P:dolichol-linked oligosaccharide biosynthetic process"/>
    <property type="evidence" value="ECO:0007669"/>
    <property type="project" value="InterPro"/>
</dbReference>
<protein>
    <submittedName>
        <fullName evidence="7">UDP-N-acetylglucosamine--dolichyl-phosphate N-acetylglucosaminephosphotransferase</fullName>
    </submittedName>
</protein>
<dbReference type="GO" id="GO:0046872">
    <property type="term" value="F:metal ion binding"/>
    <property type="evidence" value="ECO:0007669"/>
    <property type="project" value="UniProtKB-KW"/>
</dbReference>
<keyword evidence="5" id="KW-1133">Transmembrane helix</keyword>
<feature type="transmembrane region" description="Helical" evidence="5">
    <location>
        <begin position="62"/>
        <end position="84"/>
    </location>
</feature>
<keyword evidence="6" id="KW-1185">Reference proteome</keyword>
<evidence type="ECO:0000313" key="7">
    <source>
        <dbReference type="WBParaSite" id="L893_g5552.t1"/>
    </source>
</evidence>
<dbReference type="GO" id="GO:0012505">
    <property type="term" value="C:endomembrane system"/>
    <property type="evidence" value="ECO:0007669"/>
    <property type="project" value="UniProtKB-SubCell"/>
</dbReference>
<dbReference type="Proteomes" id="UP000095287">
    <property type="component" value="Unplaced"/>
</dbReference>
<keyword evidence="4" id="KW-0460">Magnesium</keyword>
<keyword evidence="5" id="KW-0472">Membrane</keyword>
<dbReference type="InterPro" id="IPR033895">
    <property type="entry name" value="GPT"/>
</dbReference>
<evidence type="ECO:0000256" key="3">
    <source>
        <dbReference type="ARBA" id="ARBA00022723"/>
    </source>
</evidence>
<keyword evidence="3" id="KW-0479">Metal-binding</keyword>
<evidence type="ECO:0000256" key="5">
    <source>
        <dbReference type="SAM" id="Phobius"/>
    </source>
</evidence>
<comment type="subcellular location">
    <subcellularLocation>
        <location evidence="1">Endomembrane system</location>
        <topology evidence="1">Multi-pass membrane protein</topology>
    </subcellularLocation>
</comment>
<reference evidence="7" key="1">
    <citation type="submission" date="2016-11" db="UniProtKB">
        <authorList>
            <consortium name="WormBaseParasite"/>
        </authorList>
    </citation>
    <scope>IDENTIFICATION</scope>
</reference>
<evidence type="ECO:0000256" key="4">
    <source>
        <dbReference type="ARBA" id="ARBA00022842"/>
    </source>
</evidence>
<evidence type="ECO:0000256" key="2">
    <source>
        <dbReference type="ARBA" id="ARBA00022676"/>
    </source>
</evidence>
<dbReference type="GO" id="GO:0016020">
    <property type="term" value="C:membrane"/>
    <property type="evidence" value="ECO:0007669"/>
    <property type="project" value="TreeGrafter"/>
</dbReference>
<dbReference type="GO" id="GO:0003975">
    <property type="term" value="F:UDP-N-acetylglucosamine-dolichyl-phosphate N-acetylglucosaminephosphotransferase activity"/>
    <property type="evidence" value="ECO:0007669"/>
    <property type="project" value="InterPro"/>
</dbReference>
<dbReference type="UniPathway" id="UPA00378"/>
<dbReference type="PANTHER" id="PTHR10571">
    <property type="entry name" value="UDP-N-ACETYLGLUCOSAMINE--DOLICHYL-PHOSPHATE N-ACETYLGLUCOSAMINEPHOSPHOTRANSFERASE"/>
    <property type="match status" value="1"/>
</dbReference>
<dbReference type="WBParaSite" id="L893_g5552.t1">
    <property type="protein sequence ID" value="L893_g5552.t1"/>
    <property type="gene ID" value="L893_g5552"/>
</dbReference>
<keyword evidence="5" id="KW-0812">Transmembrane</keyword>